<dbReference type="AlphaFoldDB" id="A0A6A5ZTT7"/>
<organism evidence="2 3">
    <name type="scientific">Lophiotrema nucula</name>
    <dbReference type="NCBI Taxonomy" id="690887"/>
    <lineage>
        <taxon>Eukaryota</taxon>
        <taxon>Fungi</taxon>
        <taxon>Dikarya</taxon>
        <taxon>Ascomycota</taxon>
        <taxon>Pezizomycotina</taxon>
        <taxon>Dothideomycetes</taxon>
        <taxon>Pleosporomycetidae</taxon>
        <taxon>Pleosporales</taxon>
        <taxon>Lophiotremataceae</taxon>
        <taxon>Lophiotrema</taxon>
    </lineage>
</organism>
<dbReference type="EMBL" id="ML977310">
    <property type="protein sequence ID" value="KAF2122899.1"/>
    <property type="molecule type" value="Genomic_DNA"/>
</dbReference>
<proteinExistence type="predicted"/>
<dbReference type="Proteomes" id="UP000799770">
    <property type="component" value="Unassembled WGS sequence"/>
</dbReference>
<reference evidence="2" key="1">
    <citation type="journal article" date="2020" name="Stud. Mycol.">
        <title>101 Dothideomycetes genomes: a test case for predicting lifestyles and emergence of pathogens.</title>
        <authorList>
            <person name="Haridas S."/>
            <person name="Albert R."/>
            <person name="Binder M."/>
            <person name="Bloem J."/>
            <person name="Labutti K."/>
            <person name="Salamov A."/>
            <person name="Andreopoulos B."/>
            <person name="Baker S."/>
            <person name="Barry K."/>
            <person name="Bills G."/>
            <person name="Bluhm B."/>
            <person name="Cannon C."/>
            <person name="Castanera R."/>
            <person name="Culley D."/>
            <person name="Daum C."/>
            <person name="Ezra D."/>
            <person name="Gonzalez J."/>
            <person name="Henrissat B."/>
            <person name="Kuo A."/>
            <person name="Liang C."/>
            <person name="Lipzen A."/>
            <person name="Lutzoni F."/>
            <person name="Magnuson J."/>
            <person name="Mondo S."/>
            <person name="Nolan M."/>
            <person name="Ohm R."/>
            <person name="Pangilinan J."/>
            <person name="Park H.-J."/>
            <person name="Ramirez L."/>
            <person name="Alfaro M."/>
            <person name="Sun H."/>
            <person name="Tritt A."/>
            <person name="Yoshinaga Y."/>
            <person name="Zwiers L.-H."/>
            <person name="Turgeon B."/>
            <person name="Goodwin S."/>
            <person name="Spatafora J."/>
            <person name="Crous P."/>
            <person name="Grigoriev I."/>
        </authorList>
    </citation>
    <scope>NUCLEOTIDE SEQUENCE</scope>
    <source>
        <strain evidence="2">CBS 627.86</strain>
    </source>
</reference>
<keyword evidence="3" id="KW-1185">Reference proteome</keyword>
<sequence>METPQPPLTPEQRLAREQREKYIRFGRNAAIFGIVACPAVAFLPPRKLDLYTFSLVIGTYLCADHLSTHYTGRDLMVNAWIYRPRLPRFSNPVSALPTEKAREVREQNEKTLEQGKEAMRDAGVEVPREKKGIFHNLWYGNEDAANWKERRMAEERKIRDEGKGYGEVIIEQIWEVWNGGEKKSEDGTEAQSNAGNSDNVKGNKKKES</sequence>
<name>A0A6A5ZTT7_9PLEO</name>
<dbReference type="OrthoDB" id="5411041at2759"/>
<feature type="compositionally biased region" description="Polar residues" evidence="1">
    <location>
        <begin position="189"/>
        <end position="200"/>
    </location>
</feature>
<protein>
    <submittedName>
        <fullName evidence="2">Uncharacterized protein</fullName>
    </submittedName>
</protein>
<accession>A0A6A5ZTT7</accession>
<evidence type="ECO:0000313" key="3">
    <source>
        <dbReference type="Proteomes" id="UP000799770"/>
    </source>
</evidence>
<gene>
    <name evidence="2" type="ORF">BDV96DRAFT_593380</name>
</gene>
<evidence type="ECO:0000256" key="1">
    <source>
        <dbReference type="SAM" id="MobiDB-lite"/>
    </source>
</evidence>
<evidence type="ECO:0000313" key="2">
    <source>
        <dbReference type="EMBL" id="KAF2122899.1"/>
    </source>
</evidence>
<feature type="region of interest" description="Disordered" evidence="1">
    <location>
        <begin position="181"/>
        <end position="208"/>
    </location>
</feature>